<dbReference type="AlphaFoldDB" id="A0A3S4ZUV9"/>
<protein>
    <submittedName>
        <fullName evidence="1">Uncharacterized protein</fullName>
    </submittedName>
</protein>
<keyword evidence="2" id="KW-1185">Reference proteome</keyword>
<sequence length="62" mass="6930">MDLKHVAAHLYTELFTASREANLPDLMSNVLPKSANSFPLVPIKKDENTMTDEELERISGTV</sequence>
<accession>A0A3S4ZUV9</accession>
<evidence type="ECO:0000313" key="2">
    <source>
        <dbReference type="Proteomes" id="UP000784294"/>
    </source>
</evidence>
<reference evidence="1" key="1">
    <citation type="submission" date="2018-11" db="EMBL/GenBank/DDBJ databases">
        <authorList>
            <consortium name="Pathogen Informatics"/>
        </authorList>
    </citation>
    <scope>NUCLEOTIDE SEQUENCE</scope>
</reference>
<dbReference type="Proteomes" id="UP000784294">
    <property type="component" value="Unassembled WGS sequence"/>
</dbReference>
<evidence type="ECO:0000313" key="1">
    <source>
        <dbReference type="EMBL" id="VEL20422.1"/>
    </source>
</evidence>
<gene>
    <name evidence="1" type="ORF">PXEA_LOCUS13862</name>
</gene>
<comment type="caution">
    <text evidence="1">The sequence shown here is derived from an EMBL/GenBank/DDBJ whole genome shotgun (WGS) entry which is preliminary data.</text>
</comment>
<name>A0A3S4ZUV9_9PLAT</name>
<organism evidence="1 2">
    <name type="scientific">Protopolystoma xenopodis</name>
    <dbReference type="NCBI Taxonomy" id="117903"/>
    <lineage>
        <taxon>Eukaryota</taxon>
        <taxon>Metazoa</taxon>
        <taxon>Spiralia</taxon>
        <taxon>Lophotrochozoa</taxon>
        <taxon>Platyhelminthes</taxon>
        <taxon>Monogenea</taxon>
        <taxon>Polyopisthocotylea</taxon>
        <taxon>Polystomatidea</taxon>
        <taxon>Polystomatidae</taxon>
        <taxon>Protopolystoma</taxon>
    </lineage>
</organism>
<proteinExistence type="predicted"/>
<dbReference type="EMBL" id="CAAALY010046409">
    <property type="protein sequence ID" value="VEL20422.1"/>
    <property type="molecule type" value="Genomic_DNA"/>
</dbReference>